<dbReference type="InterPro" id="IPR050316">
    <property type="entry name" value="Tyrosinase/Hemocyanin"/>
</dbReference>
<dbReference type="Proteomes" id="UP000594262">
    <property type="component" value="Unplaced"/>
</dbReference>
<evidence type="ECO:0000259" key="4">
    <source>
        <dbReference type="PROSITE" id="PS50234"/>
    </source>
</evidence>
<name>A0A7M5V391_9CNID</name>
<dbReference type="PANTHER" id="PTHR11474:SF126">
    <property type="entry name" value="TYROSINASE-LIKE PROTEIN TYR-1-RELATED"/>
    <property type="match status" value="1"/>
</dbReference>
<accession>A0A7M5V391</accession>
<keyword evidence="3" id="KW-0732">Signal</keyword>
<dbReference type="Gene3D" id="1.10.1280.10">
    <property type="entry name" value="Di-copper center containing domain from catechol oxidase"/>
    <property type="match status" value="1"/>
</dbReference>
<feature type="domain" description="VWFA" evidence="4">
    <location>
        <begin position="43"/>
        <end position="213"/>
    </location>
</feature>
<feature type="chain" id="PRO_5029699367" description="VWFA domain-containing protein" evidence="3">
    <location>
        <begin position="20"/>
        <end position="418"/>
    </location>
</feature>
<evidence type="ECO:0000256" key="1">
    <source>
        <dbReference type="ARBA" id="ARBA00022723"/>
    </source>
</evidence>
<dbReference type="SUPFAM" id="SSF53300">
    <property type="entry name" value="vWA-like"/>
    <property type="match status" value="1"/>
</dbReference>
<keyword evidence="1" id="KW-0479">Metal-binding</keyword>
<dbReference type="PANTHER" id="PTHR11474">
    <property type="entry name" value="TYROSINASE FAMILY MEMBER"/>
    <property type="match status" value="1"/>
</dbReference>
<feature type="signal peptide" evidence="3">
    <location>
        <begin position="1"/>
        <end position="19"/>
    </location>
</feature>
<dbReference type="InterPro" id="IPR002035">
    <property type="entry name" value="VWF_A"/>
</dbReference>
<evidence type="ECO:0000256" key="3">
    <source>
        <dbReference type="SAM" id="SignalP"/>
    </source>
</evidence>
<keyword evidence="2" id="KW-0186">Copper</keyword>
<dbReference type="GO" id="GO:0046872">
    <property type="term" value="F:metal ion binding"/>
    <property type="evidence" value="ECO:0007669"/>
    <property type="project" value="UniProtKB-KW"/>
</dbReference>
<dbReference type="PROSITE" id="PS50234">
    <property type="entry name" value="VWFA"/>
    <property type="match status" value="1"/>
</dbReference>
<organism evidence="5 6">
    <name type="scientific">Clytia hemisphaerica</name>
    <dbReference type="NCBI Taxonomy" id="252671"/>
    <lineage>
        <taxon>Eukaryota</taxon>
        <taxon>Metazoa</taxon>
        <taxon>Cnidaria</taxon>
        <taxon>Hydrozoa</taxon>
        <taxon>Hydroidolina</taxon>
        <taxon>Leptothecata</taxon>
        <taxon>Obeliida</taxon>
        <taxon>Clytiidae</taxon>
        <taxon>Clytia</taxon>
    </lineage>
</organism>
<dbReference type="SMART" id="SM00327">
    <property type="entry name" value="VWA"/>
    <property type="match status" value="1"/>
</dbReference>
<dbReference type="InterPro" id="IPR008922">
    <property type="entry name" value="Di-copper_centre_dom_sf"/>
</dbReference>
<dbReference type="Pfam" id="PF00264">
    <property type="entry name" value="Tyrosinase"/>
    <property type="match status" value="1"/>
</dbReference>
<dbReference type="InterPro" id="IPR002227">
    <property type="entry name" value="Tyrosinase_Cu-bd"/>
</dbReference>
<protein>
    <recommendedName>
        <fullName evidence="4">VWFA domain-containing protein</fullName>
    </recommendedName>
</protein>
<evidence type="ECO:0000313" key="5">
    <source>
        <dbReference type="EnsemblMetazoa" id="CLYHEMP002709.1"/>
    </source>
</evidence>
<reference evidence="5" key="1">
    <citation type="submission" date="2021-01" db="UniProtKB">
        <authorList>
            <consortium name="EnsemblMetazoa"/>
        </authorList>
    </citation>
    <scope>IDENTIFICATION</scope>
</reference>
<dbReference type="InterPro" id="IPR036465">
    <property type="entry name" value="vWFA_dom_sf"/>
</dbReference>
<proteinExistence type="predicted"/>
<evidence type="ECO:0000313" key="6">
    <source>
        <dbReference type="Proteomes" id="UP000594262"/>
    </source>
</evidence>
<dbReference type="EnsemblMetazoa" id="CLYHEMT002709.1">
    <property type="protein sequence ID" value="CLYHEMP002709.1"/>
    <property type="gene ID" value="CLYHEMG002709"/>
</dbReference>
<sequence length="418" mass="49492">MKCCKILHVLLLLNSIVQGHNNRKTNTRKRRIKNGSKVAEKIDLVFIIDESEGMSEKDLQTAVKTTFKLLKHFSISPGTTRVGLYTVGENFKKHFQFRDHVNRECVMKNIRKLVLKTSQRNENFTENLRTGIDEIKEKHTDIEGQRRIYLYITNKAEDIKLIESELGTKLDRASEVIVLLLKKKHHKSNDMLKKNLFIDRRLRSGGKIQVVNLPTETEHILNKMNVKNKQYGICEHKKDGSPVMDECNRHCTCVNQKLTNCYRLRKEFTSMTSEERRRYLKAYKTLTTKSPYKQTYEPFIFMHYKYFCMGIHDYRLLLPWHRWYLSMMEDLLRQIDCGVTIPYWDWSYVSHDPWNRTNLWRSSNDGLGPNGDQSKGYCVQEGLFRESQWKTPYWEDPLNIIMKSGQKLGGKLEEQREH</sequence>
<evidence type="ECO:0000256" key="2">
    <source>
        <dbReference type="ARBA" id="ARBA00023008"/>
    </source>
</evidence>
<dbReference type="SUPFAM" id="SSF48056">
    <property type="entry name" value="Di-copper centre-containing domain"/>
    <property type="match status" value="1"/>
</dbReference>
<dbReference type="Pfam" id="PF00092">
    <property type="entry name" value="VWA"/>
    <property type="match status" value="1"/>
</dbReference>
<keyword evidence="6" id="KW-1185">Reference proteome</keyword>
<dbReference type="Gene3D" id="3.40.50.410">
    <property type="entry name" value="von Willebrand factor, type A domain"/>
    <property type="match status" value="1"/>
</dbReference>
<dbReference type="GO" id="GO:0016491">
    <property type="term" value="F:oxidoreductase activity"/>
    <property type="evidence" value="ECO:0007669"/>
    <property type="project" value="InterPro"/>
</dbReference>
<dbReference type="AlphaFoldDB" id="A0A7M5V391"/>
<dbReference type="OrthoDB" id="2151857at2759"/>